<keyword evidence="3" id="KW-1185">Reference proteome</keyword>
<dbReference type="InterPro" id="IPR037053">
    <property type="entry name" value="Phage_tail_collar_dom_sf"/>
</dbReference>
<dbReference type="Proteomes" id="UP000595064">
    <property type="component" value="Chromosome"/>
</dbReference>
<dbReference type="AlphaFoldDB" id="A0A7T3DGL9"/>
<dbReference type="InterPro" id="IPR011083">
    <property type="entry name" value="Phage_tail_collar_dom"/>
</dbReference>
<protein>
    <submittedName>
        <fullName evidence="2">Phage tail protein</fullName>
    </submittedName>
</protein>
<sequence length="177" mass="18754">MDYYLGEIRQFAFYFAPRGWALCNGQLMPIQRYSALFALLGTYYGGDGKTTFGLPNLQGGVPLGMDPNANWPIGTQAGSNSVTLIQDEMPTHNHAVIGLNNAGTKASPETGCYLGFDARGGSGVVRYMQANVAAPSTTLAPTTLGPSGGSTAHENRQPFLALSYCIAISDGIFPPRN</sequence>
<dbReference type="Gene3D" id="3.90.1340.10">
    <property type="entry name" value="Phage tail collar domain"/>
    <property type="match status" value="1"/>
</dbReference>
<organism evidence="2 3">
    <name type="scientific">Delftia lacustris</name>
    <dbReference type="NCBI Taxonomy" id="558537"/>
    <lineage>
        <taxon>Bacteria</taxon>
        <taxon>Pseudomonadati</taxon>
        <taxon>Pseudomonadota</taxon>
        <taxon>Betaproteobacteria</taxon>
        <taxon>Burkholderiales</taxon>
        <taxon>Comamonadaceae</taxon>
        <taxon>Delftia</taxon>
    </lineage>
</organism>
<feature type="domain" description="Phage tail collar" evidence="1">
    <location>
        <begin position="6"/>
        <end position="62"/>
    </location>
</feature>
<evidence type="ECO:0000313" key="3">
    <source>
        <dbReference type="Proteomes" id="UP000595064"/>
    </source>
</evidence>
<accession>A0A7T3DGL9</accession>
<reference evidence="2 3" key="1">
    <citation type="submission" date="2020-12" db="EMBL/GenBank/DDBJ databases">
        <title>FDA dAtabase for Regulatory Grade micrObial Sequences (FDA-ARGOS): Supporting development and validation of Infectious Disease Dx tests.</title>
        <authorList>
            <person name="Sproer C."/>
            <person name="Gronow S."/>
            <person name="Severitt S."/>
            <person name="Schroder I."/>
            <person name="Tallon L."/>
            <person name="Sadzewicz L."/>
            <person name="Zhao X."/>
            <person name="Boylan J."/>
            <person name="Ott S."/>
            <person name="Bowen H."/>
            <person name="Vavikolanu K."/>
            <person name="Mehta A."/>
            <person name="Aluvathingal J."/>
            <person name="Nadendla S."/>
            <person name="Lowell S."/>
            <person name="Myers T."/>
            <person name="Yan Y."/>
            <person name="Sichtig H."/>
        </authorList>
    </citation>
    <scope>NUCLEOTIDE SEQUENCE [LARGE SCALE GENOMIC DNA]</scope>
    <source>
        <strain evidence="2 3">FDAARGOS_890</strain>
    </source>
</reference>
<gene>
    <name evidence="2" type="ORF">I6G47_07410</name>
</gene>
<evidence type="ECO:0000313" key="2">
    <source>
        <dbReference type="EMBL" id="QPS82898.1"/>
    </source>
</evidence>
<dbReference type="KEGG" id="dla:I6G47_07410"/>
<name>A0A7T3DGL9_9BURK</name>
<proteinExistence type="predicted"/>
<dbReference type="SUPFAM" id="SSF88874">
    <property type="entry name" value="Receptor-binding domain of short tail fibre protein gp12"/>
    <property type="match status" value="1"/>
</dbReference>
<dbReference type="EMBL" id="CP065748">
    <property type="protein sequence ID" value="QPS82898.1"/>
    <property type="molecule type" value="Genomic_DNA"/>
</dbReference>
<dbReference type="Pfam" id="PF07484">
    <property type="entry name" value="Collar"/>
    <property type="match status" value="1"/>
</dbReference>
<evidence type="ECO:0000259" key="1">
    <source>
        <dbReference type="Pfam" id="PF07484"/>
    </source>
</evidence>
<dbReference type="RefSeq" id="WP_016450613.1">
    <property type="nucleotide sequence ID" value="NZ_CP065748.1"/>
</dbReference>